<dbReference type="EMBL" id="AABGHY010000001">
    <property type="protein sequence ID" value="EAH3292988.1"/>
    <property type="molecule type" value="Genomic_DNA"/>
</dbReference>
<dbReference type="EMBL" id="DAAHYZ010000007">
    <property type="protein sequence ID" value="HAB7722461.1"/>
    <property type="molecule type" value="Genomic_DNA"/>
</dbReference>
<evidence type="ECO:0000313" key="31">
    <source>
        <dbReference type="EMBL" id="EAG0993372.1"/>
    </source>
</evidence>
<evidence type="ECO:0000313" key="83">
    <source>
        <dbReference type="EMBL" id="HAJ9592326.1"/>
    </source>
</evidence>
<evidence type="ECO:0000313" key="118">
    <source>
        <dbReference type="Proteomes" id="UP000388699"/>
    </source>
</evidence>
<evidence type="ECO:0000313" key="132">
    <source>
        <dbReference type="Proteomes" id="UP000467347"/>
    </source>
</evidence>
<reference evidence="94 95" key="2">
    <citation type="journal article" date="2018" name="BMC Genomics">
        <title>Genes significantly associated with lineage II food isolates of Listeria monocytogenes.</title>
        <authorList>
            <person name="Pirone-Davies C."/>
            <person name="Chen Y."/>
            <person name="Pightling A."/>
            <person name="Ryan G."/>
            <person name="Wang Y."/>
            <person name="Yao K."/>
            <person name="Hoffmann M."/>
            <person name="Allard M.W."/>
        </authorList>
    </citation>
    <scope>NUCLEOTIDE SEQUENCE [LARGE SCALE GENOMIC DNA]</scope>
    <source>
        <strain evidence="91 95">CFSAN028761</strain>
        <strain evidence="89 96">PNUSAL000190</strain>
        <strain evidence="90 94">PNUSAL000550</strain>
    </source>
</reference>
<dbReference type="EMBL" id="AABEQV010000003">
    <property type="protein sequence ID" value="EAG9856854.1"/>
    <property type="molecule type" value="Genomic_DNA"/>
</dbReference>
<dbReference type="Proteomes" id="UP000843775">
    <property type="component" value="Unassembled WGS sequence"/>
</dbReference>
<evidence type="ECO:0000313" key="49">
    <source>
        <dbReference type="EMBL" id="EAH3127871.1"/>
    </source>
</evidence>
<reference evidence="123 142" key="6">
    <citation type="submission" date="2019-04" db="EMBL/GenBank/DDBJ databases">
        <authorList>
            <consortium name="GenomeTrakr network: Whole genome sequencing for foodborne pathogen traceback"/>
        </authorList>
    </citation>
    <scope>NUCLEOTIDE SEQUENCE [LARGE SCALE GENOMIC DNA]</scope>
    <source>
        <strain evidence="41 154">CFSAN004300</strain>
        <strain evidence="42 142">CFSAN072474</strain>
        <strain evidence="62 110">FLAG-55987</strain>
        <strain evidence="40 150">NRRL B-33244</strain>
        <strain evidence="53 123">PHLUSALM00088</strain>
    </source>
</reference>
<evidence type="ECO:0000313" key="62">
    <source>
        <dbReference type="EMBL" id="ECY6543457.1"/>
    </source>
</evidence>
<evidence type="ECO:0000313" key="27">
    <source>
        <dbReference type="EMBL" id="EAE2896711.1"/>
    </source>
</evidence>
<evidence type="ECO:0000313" key="43">
    <source>
        <dbReference type="EMBL" id="EAG9520205.1"/>
    </source>
</evidence>
<dbReference type="Proteomes" id="UP000344343">
    <property type="component" value="Unassembled WGS sequence"/>
</dbReference>
<dbReference type="EMBL" id="AABFMV010000003">
    <property type="protein sequence ID" value="EAH1615021.1"/>
    <property type="molecule type" value="Genomic_DNA"/>
</dbReference>
<evidence type="ECO:0000313" key="63">
    <source>
        <dbReference type="EMBL" id="ECY9783454.1"/>
    </source>
</evidence>
<evidence type="ECO:0000313" key="22">
    <source>
        <dbReference type="EMBL" id="EAE1095248.1"/>
    </source>
</evidence>
<dbReference type="Proteomes" id="UP000379076">
    <property type="component" value="Unassembled WGS sequence"/>
</dbReference>
<dbReference type="OMA" id="LIIVNHE"/>
<evidence type="ECO:0000313" key="106">
    <source>
        <dbReference type="Proteomes" id="UP000354255"/>
    </source>
</evidence>
<dbReference type="GeneID" id="61188719"/>
<dbReference type="EMBL" id="AABAIH010000001">
    <property type="protein sequence ID" value="EAG0993372.1"/>
    <property type="molecule type" value="Genomic_DNA"/>
</dbReference>
<evidence type="ECO:0000313" key="72">
    <source>
        <dbReference type="EMBL" id="HAA8053078.1"/>
    </source>
</evidence>
<dbReference type="Proteomes" id="UP000852906">
    <property type="component" value="Unassembled WGS sequence"/>
</dbReference>
<evidence type="ECO:0000313" key="131">
    <source>
        <dbReference type="Proteomes" id="UP000467247"/>
    </source>
</evidence>
<reference evidence="84 130" key="4">
    <citation type="submission" date="2018-04" db="EMBL/GenBank/DDBJ databases">
        <title>Genome Analysis of a Prevalent Clone of Listeria monocytogenes Sequence Type 87 in China.</title>
        <authorList>
            <person name="Wang Y."/>
        </authorList>
    </citation>
    <scope>NUCLEOTIDE SEQUENCE [LARGE SCALE GENOMIC DNA]</scope>
    <source>
        <strain evidence="84 130">ICDC_LM1523</strain>
    </source>
</reference>
<evidence type="ECO:0000313" key="157">
    <source>
        <dbReference type="Proteomes" id="UP000566597"/>
    </source>
</evidence>
<dbReference type="Proteomes" id="UP000544530">
    <property type="component" value="Unassembled WGS sequence"/>
</dbReference>
<evidence type="ECO:0000313" key="45">
    <source>
        <dbReference type="EMBL" id="EAH0218064.1"/>
    </source>
</evidence>
<dbReference type="KEGG" id="lmv:Y193_11600"/>
<evidence type="ECO:0000313" key="164">
    <source>
        <dbReference type="Proteomes" id="UP000844415"/>
    </source>
</evidence>
<evidence type="ECO:0000313" key="142">
    <source>
        <dbReference type="Proteomes" id="UP000522199"/>
    </source>
</evidence>
<evidence type="ECO:0000256" key="3">
    <source>
        <dbReference type="ARBA" id="ARBA00022475"/>
    </source>
</evidence>
<dbReference type="EMBL" id="AAAJKI010000005">
    <property type="protein sequence ID" value="EAC6547437.1"/>
    <property type="molecule type" value="Genomic_DNA"/>
</dbReference>
<evidence type="ECO:0000313" key="141">
    <source>
        <dbReference type="Proteomes" id="UP000517258"/>
    </source>
</evidence>
<dbReference type="Proteomes" id="UP000378540">
    <property type="component" value="Unassembled WGS sequence"/>
</dbReference>
<dbReference type="RefSeq" id="WP_003721401.1">
    <property type="nucleotide sequence ID" value="NC_021823.1"/>
</dbReference>
<evidence type="ECO:0000313" key="107">
    <source>
        <dbReference type="Proteomes" id="UP000355989"/>
    </source>
</evidence>
<dbReference type="EMBL" id="QXKO01000005">
    <property type="protein sequence ID" value="RJZ20920.1"/>
    <property type="molecule type" value="Genomic_DNA"/>
</dbReference>
<evidence type="ECO:0000313" key="114">
    <source>
        <dbReference type="Proteomes" id="UP000371553"/>
    </source>
</evidence>
<dbReference type="Proteomes" id="UP000843503">
    <property type="component" value="Unassembled WGS sequence"/>
</dbReference>
<evidence type="ECO:0000313" key="108">
    <source>
        <dbReference type="Proteomes" id="UP000356407"/>
    </source>
</evidence>
<dbReference type="EMBL" id="DAAEEB010000004">
    <property type="protein sequence ID" value="HAA8053078.1"/>
    <property type="molecule type" value="Genomic_DNA"/>
</dbReference>
<dbReference type="EMBL" id="AABBAW010000001">
    <property type="protein sequence ID" value="EAG2513969.1"/>
    <property type="molecule type" value="Genomic_DNA"/>
</dbReference>
<accession>A0A0D8X5B9</accession>
<reference evidence="92" key="11">
    <citation type="submission" date="2022-06" db="EMBL/GenBank/DDBJ databases">
        <title>Complete genomes of Listeria monocytogenes strains L58-55 and 6179.</title>
        <authorList>
            <person name="Schmitz-Esser S."/>
            <person name="Tibbs-Cortes B.W."/>
        </authorList>
    </citation>
    <scope>NUCLEOTIDE SEQUENCE</scope>
    <source>
        <strain evidence="92">L58-55</strain>
    </source>
</reference>
<evidence type="ECO:0000313" key="58">
    <source>
        <dbReference type="EMBL" id="ECH7211095.1"/>
    </source>
</evidence>
<evidence type="ECO:0000313" key="104">
    <source>
        <dbReference type="Proteomes" id="UP000350032"/>
    </source>
</evidence>
<evidence type="ECO:0000313" key="57">
    <source>
        <dbReference type="EMBL" id="ECC1557487.1"/>
    </source>
</evidence>
<dbReference type="EMBL" id="DAAIRR010000001">
    <property type="protein sequence ID" value="HAB9175014.1"/>
    <property type="molecule type" value="Genomic_DNA"/>
</dbReference>
<dbReference type="Proteomes" id="UP000525068">
    <property type="component" value="Unassembled WGS sequence"/>
</dbReference>
<reference evidence="159 160" key="3">
    <citation type="journal article" date="2018" name="Genome Biol.">
        <title>SKESA: strategic k-mer extension for scrupulous assemblies.</title>
        <authorList>
            <person name="Souvorov A."/>
            <person name="Agarwala R."/>
            <person name="Lipman D.J."/>
        </authorList>
    </citation>
    <scope>NUCLEOTIDE SEQUENCE [LARGE SCALE GENOMIC DNA]</scope>
    <source>
        <strain evidence="72">09CEB371LM</strain>
        <strain evidence="83">2017-325981-023-01</strain>
        <strain evidence="77 164">CFIAFB20100120</strain>
        <strain evidence="76 159">CFIAFB20130012</strain>
        <strain evidence="75">CFIAFB20140010</strain>
        <strain evidence="78">CFIAFB20160038</strain>
        <strain evidence="74 165">CFIAFB20160079</strain>
        <strain evidence="80">CFIAFB20170037</strain>
        <strain evidence="79 161">CFIAFB20170045</strain>
        <strain evidence="81 163">DMG1500109</strain>
        <strain evidence="82 162">LiDS0115</strain>
        <strain evidence="73">Sam_F526FDD3-C0F7-43DB-B204-E231FEF9C926</strain>
    </source>
</reference>
<feature type="transmembrane region" description="Helical" evidence="7">
    <location>
        <begin position="108"/>
        <end position="128"/>
    </location>
</feature>
<dbReference type="EMBL" id="AANOZB010000003">
    <property type="protein sequence ID" value="EDP8409883.1"/>
    <property type="molecule type" value="Genomic_DNA"/>
</dbReference>
<evidence type="ECO:0000313" key="94">
    <source>
        <dbReference type="Proteomes" id="UP000272537"/>
    </source>
</evidence>
<dbReference type="Proteomes" id="UP000525850">
    <property type="component" value="Unassembled WGS sequence"/>
</dbReference>
<evidence type="ECO:0000313" key="17">
    <source>
        <dbReference type="EMBL" id="EAD3791559.1"/>
    </source>
</evidence>
<evidence type="ECO:0000313" key="138">
    <source>
        <dbReference type="Proteomes" id="UP000481141"/>
    </source>
</evidence>
<evidence type="ECO:0000313" key="152">
    <source>
        <dbReference type="Proteomes" id="UP000544530"/>
    </source>
</evidence>
<dbReference type="EMBL" id="AAAQOE010000001">
    <property type="protein sequence ID" value="EAE1095248.1"/>
    <property type="molecule type" value="Genomic_DNA"/>
</dbReference>
<evidence type="ECO:0000313" key="155">
    <source>
        <dbReference type="Proteomes" id="UP000548826"/>
    </source>
</evidence>
<evidence type="ECO:0000313" key="96">
    <source>
        <dbReference type="Proteomes" id="UP000285054"/>
    </source>
</evidence>
<dbReference type="EMBL" id="AANCZP010000001">
    <property type="protein sequence ID" value="EDN8268572.1"/>
    <property type="molecule type" value="Genomic_DNA"/>
</dbReference>
<dbReference type="Proteomes" id="UP000393182">
    <property type="component" value="Unassembled WGS sequence"/>
</dbReference>
<dbReference type="Proteomes" id="UP000467247">
    <property type="component" value="Unassembled WGS sequence"/>
</dbReference>
<evidence type="ECO:0000313" key="154">
    <source>
        <dbReference type="Proteomes" id="UP000548278"/>
    </source>
</evidence>
<evidence type="ECO:0000313" key="32">
    <source>
        <dbReference type="EMBL" id="EAG1892348.1"/>
    </source>
</evidence>
<dbReference type="EMBL" id="DAAEQL010000004">
    <property type="protein sequence ID" value="HAA8490261.1"/>
    <property type="molecule type" value="Genomic_DNA"/>
</dbReference>
<dbReference type="PANTHER" id="PTHR37819">
    <property type="entry name" value="PROTEIN PSIE"/>
    <property type="match status" value="1"/>
</dbReference>
<dbReference type="EMBL" id="AAAJWF010000001">
    <property type="protein sequence ID" value="EAC7479419.1"/>
    <property type="molecule type" value="Genomic_DNA"/>
</dbReference>
<evidence type="ECO:0000313" key="12">
    <source>
        <dbReference type="EMBL" id="EAC5949987.1"/>
    </source>
</evidence>
<dbReference type="Proteomes" id="UP000530452">
    <property type="component" value="Unassembled WGS sequence"/>
</dbReference>
<dbReference type="Proteomes" id="UP000358545">
    <property type="component" value="Unassembled WGS sequence"/>
</dbReference>
<keyword evidence="3 7" id="KW-1003">Cell membrane</keyword>
<evidence type="ECO:0000313" key="13">
    <source>
        <dbReference type="EMBL" id="EAC6547437.1"/>
    </source>
</evidence>
<dbReference type="EMBL" id="AABFVG010000002">
    <property type="protein sequence ID" value="EAH2281192.1"/>
    <property type="molecule type" value="Genomic_DNA"/>
</dbReference>
<dbReference type="EMBL" id="DAAIJL010000003">
    <property type="protein sequence ID" value="HAB8556567.1"/>
    <property type="molecule type" value="Genomic_DNA"/>
</dbReference>
<dbReference type="EMBL" id="AANPAU010000002">
    <property type="protein sequence ID" value="EDP8513372.1"/>
    <property type="molecule type" value="Genomic_DNA"/>
</dbReference>
<keyword evidence="6 7" id="KW-0472">Membrane</keyword>
<dbReference type="Proteomes" id="UP000840928">
    <property type="component" value="Unassembled WGS sequence"/>
</dbReference>
<evidence type="ECO:0000313" key="77">
    <source>
        <dbReference type="EMBL" id="HAB8556567.1"/>
    </source>
</evidence>
<evidence type="ECO:0000313" key="127">
    <source>
        <dbReference type="Proteomes" id="UP000427828"/>
    </source>
</evidence>
<dbReference type="HAMAP" id="MF_01048">
    <property type="entry name" value="PsiE"/>
    <property type="match status" value="1"/>
</dbReference>
<dbReference type="EMBL" id="AAIAJJ010000005">
    <property type="protein sequence ID" value="ECC1557487.1"/>
    <property type="molecule type" value="Genomic_DNA"/>
</dbReference>
<evidence type="ECO:0000313" key="145">
    <source>
        <dbReference type="Proteomes" id="UP000527632"/>
    </source>
</evidence>
<dbReference type="Proteomes" id="UP000406081">
    <property type="component" value="Unassembled WGS sequence"/>
</dbReference>
<dbReference type="EMBL" id="AAANYR010000001">
    <property type="protein sequence ID" value="EAD5785343.1"/>
    <property type="molecule type" value="Genomic_DNA"/>
</dbReference>
<evidence type="ECO:0000313" key="87">
    <source>
        <dbReference type="EMBL" id="OET48050.1"/>
    </source>
</evidence>
<dbReference type="EMBL" id="AAARLF010000001">
    <property type="protein sequence ID" value="EAE2896711.1"/>
    <property type="molecule type" value="Genomic_DNA"/>
</dbReference>
<dbReference type="EMBL" id="AACKFB010000008">
    <property type="protein sequence ID" value="EAK9427964.1"/>
    <property type="molecule type" value="Genomic_DNA"/>
</dbReference>
<dbReference type="Proteomes" id="UP000522199">
    <property type="component" value="Unassembled WGS sequence"/>
</dbReference>
<dbReference type="EMBL" id="AAAIJX010000003">
    <property type="protein sequence ID" value="EAC4482651.1"/>
    <property type="molecule type" value="Genomic_DNA"/>
</dbReference>
<dbReference type="EMBL" id="AABAYG010000001">
    <property type="protein sequence ID" value="EAG2244232.1"/>
    <property type="molecule type" value="Genomic_DNA"/>
</dbReference>
<evidence type="ECO:0000313" key="148">
    <source>
        <dbReference type="Proteomes" id="UP000530452"/>
    </source>
</evidence>
<dbReference type="EMBL" id="AAASTI010000001">
    <property type="protein sequence ID" value="EAE5602887.1"/>
    <property type="molecule type" value="Genomic_DNA"/>
</dbReference>
<evidence type="ECO:0000313" key="163">
    <source>
        <dbReference type="Proteomes" id="UP000843775"/>
    </source>
</evidence>
<dbReference type="Proteomes" id="UP000841146">
    <property type="component" value="Unassembled WGS sequence"/>
</dbReference>
<dbReference type="Proteomes" id="UP000398321">
    <property type="component" value="Unassembled WGS sequence"/>
</dbReference>
<dbReference type="EMBL" id="AALEDS010000002">
    <property type="protein sequence ID" value="ECY6543457.1"/>
    <property type="molecule type" value="Genomic_DNA"/>
</dbReference>
<dbReference type="EMBL" id="QDAY01000001">
    <property type="protein sequence ID" value="KAA9453456.1"/>
    <property type="molecule type" value="Genomic_DNA"/>
</dbReference>
<dbReference type="Proteomes" id="UP000548826">
    <property type="component" value="Unassembled WGS sequence"/>
</dbReference>
<dbReference type="Proteomes" id="UP000478682">
    <property type="component" value="Unassembled WGS sequence"/>
</dbReference>
<evidence type="ECO:0000313" key="100">
    <source>
        <dbReference type="Proteomes" id="UP000337746"/>
    </source>
</evidence>
<evidence type="ECO:0000313" key="113">
    <source>
        <dbReference type="Proteomes" id="UP000368805"/>
    </source>
</evidence>
<evidence type="ECO:0000313" key="38">
    <source>
        <dbReference type="EMBL" id="EAG4461137.1"/>
    </source>
</evidence>
<evidence type="ECO:0000313" key="11">
    <source>
        <dbReference type="EMBL" id="EAC5549208.1"/>
    </source>
</evidence>
<dbReference type="Proteomes" id="UP000467536">
    <property type="component" value="Unassembled WGS sequence"/>
</dbReference>
<dbReference type="EMBL" id="DAAKPP010000006">
    <property type="protein sequence ID" value="HAC3056177.1"/>
    <property type="molecule type" value="Genomic_DNA"/>
</dbReference>
<comment type="similarity">
    <text evidence="2 7">Belongs to the PsiE family.</text>
</comment>
<dbReference type="EMBL" id="AAMGHX010000001">
    <property type="protein sequence ID" value="EDH0840323.1"/>
    <property type="molecule type" value="Genomic_DNA"/>
</dbReference>
<dbReference type="EMBL" id="AAALRN010000001">
    <property type="protein sequence ID" value="EAD1183864.1"/>
    <property type="molecule type" value="Genomic_DNA"/>
</dbReference>
<evidence type="ECO:0000256" key="6">
    <source>
        <dbReference type="ARBA" id="ARBA00023136"/>
    </source>
</evidence>
<dbReference type="Proteomes" id="UP000489121">
    <property type="component" value="Unassembled WGS sequence"/>
</dbReference>
<evidence type="ECO:0000313" key="74">
    <source>
        <dbReference type="EMBL" id="HAB7363170.1"/>
    </source>
</evidence>
<dbReference type="SMR" id="A0A0D8X5B9"/>
<evidence type="ECO:0000313" key="91">
    <source>
        <dbReference type="EMBL" id="RKC01630.1"/>
    </source>
</evidence>
<dbReference type="Proteomes" id="UP000423131">
    <property type="component" value="Unassembled WGS sequence"/>
</dbReference>
<dbReference type="Proteomes" id="UP000535556">
    <property type="component" value="Unassembled WGS sequence"/>
</dbReference>
<evidence type="ECO:0000313" key="158">
    <source>
        <dbReference type="Proteomes" id="UP000566721"/>
    </source>
</evidence>
<evidence type="ECO:0000256" key="4">
    <source>
        <dbReference type="ARBA" id="ARBA00022692"/>
    </source>
</evidence>
<dbReference type="EMBL" id="AANEHK010000003">
    <property type="protein sequence ID" value="EDO0985350.1"/>
    <property type="molecule type" value="Genomic_DNA"/>
</dbReference>
<dbReference type="EMBL" id="AABEKY010000004">
    <property type="protein sequence ID" value="EAG9387693.1"/>
    <property type="molecule type" value="Genomic_DNA"/>
</dbReference>
<dbReference type="EMBL" id="AAARIE010000006">
    <property type="protein sequence ID" value="EAE2659980.1"/>
    <property type="molecule type" value="Genomic_DNA"/>
</dbReference>
<dbReference type="EMBL" id="AAISWI010000005">
    <property type="protein sequence ID" value="ECH7211095.1"/>
    <property type="molecule type" value="Genomic_DNA"/>
</dbReference>
<evidence type="ECO:0000313" key="56">
    <source>
        <dbReference type="EMBL" id="ECB9512493.1"/>
    </source>
</evidence>
<evidence type="ECO:0000256" key="7">
    <source>
        <dbReference type="HAMAP-Rule" id="MF_01048"/>
    </source>
</evidence>
<dbReference type="EMBL" id="AAAREG010000001">
    <property type="protein sequence ID" value="EAE2353118.1"/>
    <property type="molecule type" value="Genomic_DNA"/>
</dbReference>
<dbReference type="EMBL" id="AAAQQZ010000001">
    <property type="protein sequence ID" value="EAE1337496.1"/>
    <property type="molecule type" value="Genomic_DNA"/>
</dbReference>
<dbReference type="EMBL" id="AABCVX010000001">
    <property type="protein sequence ID" value="EAG6168124.1"/>
    <property type="molecule type" value="Genomic_DNA"/>
</dbReference>
<dbReference type="Proteomes" id="UP000383365">
    <property type="component" value="Unassembled WGS sequence"/>
</dbReference>
<dbReference type="EMBL" id="DAAJCS010000009">
    <property type="protein sequence ID" value="HAC0013703.1"/>
    <property type="molecule type" value="Genomic_DNA"/>
</dbReference>
<dbReference type="Proteomes" id="UP000546397">
    <property type="component" value="Unassembled WGS sequence"/>
</dbReference>
<evidence type="ECO:0000313" key="19">
    <source>
        <dbReference type="EMBL" id="EAD5785343.1"/>
    </source>
</evidence>
<dbReference type="NCBIfam" id="NF002765">
    <property type="entry name" value="PRK02833.1-3"/>
    <property type="match status" value="1"/>
</dbReference>
<dbReference type="Proteomes" id="UP000355989">
    <property type="component" value="Unassembled WGS sequence"/>
</dbReference>
<dbReference type="Proteomes" id="UP000478704">
    <property type="component" value="Unassembled WGS sequence"/>
</dbReference>
<evidence type="ECO:0000313" key="88">
    <source>
        <dbReference type="EMBL" id="OET48853.1"/>
    </source>
</evidence>
<dbReference type="EMBL" id="AABBYJ010000001">
    <property type="protein sequence ID" value="EAG4329757.1"/>
    <property type="molecule type" value="Genomic_DNA"/>
</dbReference>
<dbReference type="EMBL" id="AAHZFN010000013">
    <property type="protein sequence ID" value="ECB9474163.1"/>
    <property type="molecule type" value="Genomic_DNA"/>
</dbReference>
<evidence type="ECO:0000313" key="20">
    <source>
        <dbReference type="EMBL" id="EAD8144456.1"/>
    </source>
</evidence>
<evidence type="ECO:0000313" key="29">
    <source>
        <dbReference type="EMBL" id="EAE5602887.1"/>
    </source>
</evidence>
<evidence type="ECO:0000313" key="140">
    <source>
        <dbReference type="Proteomes" id="UP000489121"/>
    </source>
</evidence>
<dbReference type="EMBL" id="AAANYN010000013">
    <property type="protein sequence ID" value="EAD5774578.1"/>
    <property type="molecule type" value="Genomic_DNA"/>
</dbReference>
<dbReference type="Proteomes" id="UP000840567">
    <property type="component" value="Unassembled WGS sequence"/>
</dbReference>
<gene>
    <name evidence="7 18" type="primary">psiE</name>
    <name evidence="89" type="synonym">psie</name>
    <name evidence="31" type="ORF">A3R20_01940</name>
    <name evidence="30" type="ORF">A8L61_05050</name>
    <name evidence="41" type="ORF">AB917_06330</name>
    <name evidence="10" type="ORF">ABZ57_01480</name>
    <name evidence="91" type="ORF">AE233_01892</name>
    <name evidence="40" type="ORF">AF817_04415</name>
    <name evidence="88" type="ORF">AJL21_11320</name>
    <name evidence="87" type="ORF">AJL21_16335</name>
    <name evidence="12" type="ORF">AP104_11375</name>
    <name evidence="22" type="ORF">APD94_04705</name>
    <name evidence="24" type="ORF">ARR48_04710</name>
    <name evidence="23" type="ORF">ART25_00980</name>
    <name evidence="11" type="ORF">ARY78_02040</name>
    <name evidence="35" type="ORF">B1N52_02255</name>
    <name evidence="34" type="ORF">B1S26_02320</name>
    <name evidence="8" type="ORF">B4X68_07170</name>
    <name evidence="36" type="ORF">B5K54_12680</name>
    <name evidence="32" type="ORF">BB997_01865</name>
    <name evidence="61" type="ORF">BCZ19_02270</name>
    <name evidence="33" type="ORF">BCZ21_01325</name>
    <name evidence="92" type="ORF">BES38_04270</name>
    <name evidence="38" type="ORF">CA369_02450</name>
    <name evidence="37" type="ORF">CAV64_00625</name>
    <name evidence="20" type="ORF">CD20_00070</name>
    <name evidence="42" type="ORF">CW845_09365</name>
    <name evidence="47" type="ORF">D4271_06345</name>
    <name evidence="48" type="ORF">D4920_03825</name>
    <name evidence="43" type="ORF">D4B11_10515</name>
    <name evidence="44" type="ORF">D4C60_07610</name>
    <name evidence="45" type="ORF">D4D89_07035</name>
    <name evidence="46" type="ORF">D4U23_02255</name>
    <name evidence="49" type="ORF">D5M70_11180</name>
    <name evidence="50" type="ORF">D5N24_01135</name>
    <name evidence="52" type="ORF">D7104_06980</name>
    <name evidence="84" type="ORF">DCK61_03080</name>
    <name evidence="39" type="ORF">DCT16_01830</name>
    <name evidence="21" type="ORF">DG57_11550</name>
    <name evidence="85" type="ORF">DOV25_10020</name>
    <name evidence="14" type="ORF">DQ70_01820</name>
    <name evidence="13" type="ORF">DU018_03545</name>
    <name evidence="89" type="ORF">DYZ50_02451</name>
    <name evidence="90" type="ORF">DYZ80_00407</name>
    <name evidence="9" type="ORF">E0I39_07100</name>
    <name evidence="26" type="ORF">E1V33_07425</name>
    <name evidence="27" type="ORF">E1W43_01935</name>
    <name evidence="28" type="ORF">E1W56_02080</name>
    <name evidence="29" type="ORF">E1X78_02065</name>
    <name evidence="51" type="ORF">E5F58_02305</name>
    <name evidence="19" type="ORF">EX365_02065</name>
    <name evidence="18" type="ORF">EXZ73_09790</name>
    <name evidence="60" type="ORF">F1788_04340</name>
    <name evidence="62" type="ORF">F6436_03855</name>
    <name evidence="63" type="ORF">F6515_10725</name>
    <name evidence="53" type="ORF">FA835_01730</name>
    <name evidence="54" type="ORF">FC284_06385</name>
    <name evidence="59" type="ORF">FJU19_06940</name>
    <name evidence="56" type="ORF">FLQ97_01970</name>
    <name evidence="55" type="ORF">FLR03_10800</name>
    <name evidence="57" type="ORF">FNX40_11820</name>
    <name evidence="58" type="ORF">FPL45_07075</name>
    <name evidence="69" type="ORF">FV747_04980</name>
    <name evidence="71" type="ORF">G3O21_000771</name>
    <name evidence="70" type="ORF">G3R95_001441</name>
    <name evidence="64" type="ORF">GCV64_04365</name>
    <name evidence="72" type="ORF">GHH22_07915</name>
    <name evidence="73" type="ORF">GHO09_07080</name>
    <name evidence="67" type="ORF">GI230_10070</name>
    <name evidence="81" type="ORF">GI949_06725</name>
    <name evidence="68" type="ORF">GJW51_01855</name>
    <name evidence="65" type="ORF">GQG13_02005</name>
    <name evidence="66" type="ORF">GT011_04390</name>
    <name evidence="74" type="ORF">GYO01_03535</name>
    <name evidence="75" type="ORF">GYP27_10765</name>
    <name evidence="76" type="ORF">GYR60_01350</name>
    <name evidence="77" type="ORF">GYS09_04575</name>
    <name evidence="78" type="ORF">GYU24_04775</name>
    <name evidence="79" type="ORF">GYX23_11960</name>
    <name evidence="80" type="ORF">GYY14_01335</name>
    <name evidence="82" type="ORF">GZK27_11750</name>
    <name evidence="83" type="ORF">HQN34_000494</name>
    <name evidence="86" type="ORF">HZJ64_01195</name>
    <name evidence="15" type="ORF">KV70_06220</name>
    <name evidence="16" type="ORF">QD52_02070</name>
    <name evidence="17" type="ORF">UI29_02085</name>
    <name evidence="25" type="ORF">Y261_01995</name>
</gene>
<dbReference type="Proteomes" id="UP000427828">
    <property type="component" value="Unassembled WGS sequence"/>
</dbReference>
<dbReference type="EMBL" id="AABGUK010000001">
    <property type="protein sequence ID" value="EAH4240829.1"/>
    <property type="molecule type" value="Genomic_DNA"/>
</dbReference>
<feature type="transmembrane region" description="Helical" evidence="7">
    <location>
        <begin position="55"/>
        <end position="78"/>
    </location>
</feature>
<feature type="transmembrane region" description="Helical" evidence="7">
    <location>
        <begin position="12"/>
        <end position="35"/>
    </location>
</feature>
<evidence type="ECO:0000313" key="136">
    <source>
        <dbReference type="Proteomes" id="UP000478704"/>
    </source>
</evidence>
<evidence type="ECO:0000313" key="126">
    <source>
        <dbReference type="Proteomes" id="UP000423131"/>
    </source>
</evidence>
<evidence type="ECO:0000313" key="59">
    <source>
        <dbReference type="EMBL" id="ECL0130824.1"/>
    </source>
</evidence>
<evidence type="ECO:0000313" key="69">
    <source>
        <dbReference type="EMBL" id="EDO0985350.1"/>
    </source>
</evidence>
<evidence type="ECO:0000313" key="33">
    <source>
        <dbReference type="EMBL" id="EAG2085883.1"/>
    </source>
</evidence>
<evidence type="ECO:0000313" key="35">
    <source>
        <dbReference type="EMBL" id="EAG2513969.1"/>
    </source>
</evidence>
<reference evidence="97 102" key="5">
    <citation type="submission" date="2019-02" db="EMBL/GenBank/DDBJ databases">
        <authorList>
            <consortium name="GenomeTrakr: Next Generation Sequencing Network for Food Pathogen Tracability"/>
        </authorList>
    </citation>
    <scope>NUCLEOTIDE SEQUENCE [LARGE SCALE GENOMIC DNA]</scope>
    <source>
        <strain evidence="36 156">10B02965A-1</strain>
        <strain evidence="31 122">ARS-CC9329</strain>
        <strain evidence="21 118">CFSAN008016</strain>
        <strain evidence="14 112">CFSAN008042</strain>
        <strain evidence="8 108">CFSAN060999</strain>
        <strain evidence="38 146">CFSAN063727</strain>
        <strain evidence="64 98">CFSAN085184</strain>
        <strain evidence="65 128">CFSAN102901</strain>
        <strain evidence="24 113">FDA00006304</strain>
        <strain evidence="23 117">FDA00006494</strain>
        <strain evidence="11 111">FDA00007096</strain>
        <strain evidence="16 121">FDA00008584</strain>
        <strain evidence="12 116">FDA00009539</strain>
        <strain evidence="34">FDA00011243</strain>
        <strain evidence="85 93">FDA00013213</strain>
        <strain evidence="13 97">FDA00013332</strain>
        <strain evidence="19 102">FDA00013853</strain>
        <strain evidence="54">FDA00014181</strain>
        <strain evidence="55 126">FDA00014336</strain>
        <strain evidence="57 119">FDA00014370</strain>
        <strain evidence="56 120">FDA00014392</strain>
        <strain evidence="58 105">FDA00014472</strain>
        <strain evidence="66 131">FDA00015028</strain>
        <strain evidence="71">FDA00015054</strain>
        <strain evidence="37 151">FDA1005580-S054-001</strain>
        <strain evidence="139">FDA1077646-S145-002</strain>
        <strain evidence="136">FDA1090798-S029-001</strain>
        <strain evidence="138">FDA956581-098-004</strain>
        <strain evidence="35 144">FDA960927-006-004</strain>
        <strain evidence="39 158">FLAG-38921</strain>
        <strain evidence="61 127">FLAG-51482A</strain>
        <strain evidence="33 100">FLAG-54356</strain>
        <strain evidence="22 107">FLAG-78586</strain>
        <strain evidence="18 115">FSIS31901579</strain>
        <strain evidence="51 145">LS1344</strain>
        <strain evidence="20 114">NYAG13B12507-5</strain>
        <strain evidence="68 132">OSF101448</strain>
        <strain evidence="17 103">VA-WGS-00405</strain>
    </source>
</reference>
<evidence type="ECO:0000313" key="112">
    <source>
        <dbReference type="Proteomes" id="UP000368512"/>
    </source>
</evidence>
<dbReference type="EMBL" id="AABBHO010000045">
    <property type="protein sequence ID" value="EAG2998141.1"/>
    <property type="molecule type" value="Genomic_DNA"/>
</dbReference>
<evidence type="ECO:0000313" key="133">
    <source>
        <dbReference type="Proteomes" id="UP000467536"/>
    </source>
</evidence>
<dbReference type="Proteomes" id="UP000517258">
    <property type="component" value="Unassembled WGS sequence"/>
</dbReference>
<dbReference type="EMBL" id="AABAGT010000006">
    <property type="protein sequence ID" value="EAG0866646.1"/>
    <property type="molecule type" value="Genomic_DNA"/>
</dbReference>
<dbReference type="EMBL" id="DABJAN010000001">
    <property type="protein sequence ID" value="HAJ9592326.1"/>
    <property type="molecule type" value="Genomic_DNA"/>
</dbReference>
<evidence type="ECO:0000313" key="137">
    <source>
        <dbReference type="Proteomes" id="UP000478945"/>
    </source>
</evidence>
<evidence type="ECO:0000313" key="92">
    <source>
        <dbReference type="EMBL" id="UUJ80429.1"/>
    </source>
</evidence>
<evidence type="ECO:0000313" key="144">
    <source>
        <dbReference type="Proteomes" id="UP000525850"/>
    </source>
</evidence>
<dbReference type="EMBL" id="MJTJ01000019">
    <property type="protein sequence ID" value="OET48853.1"/>
    <property type="molecule type" value="Genomic_DNA"/>
</dbReference>
<dbReference type="Proteomes" id="UP000365297">
    <property type="component" value="Unassembled WGS sequence"/>
</dbReference>
<dbReference type="EMBL" id="AACJYH010000004">
    <property type="protein sequence ID" value="EAK8897444.1"/>
    <property type="molecule type" value="Genomic_DNA"/>
</dbReference>
<evidence type="ECO:0000313" key="86">
    <source>
        <dbReference type="EMBL" id="NYA00431.1"/>
    </source>
</evidence>
<evidence type="ECO:0000313" key="37">
    <source>
        <dbReference type="EMBL" id="EAG4329757.1"/>
    </source>
</evidence>
<evidence type="ECO:0000313" key="52">
    <source>
        <dbReference type="EMBL" id="EAK8897444.1"/>
    </source>
</evidence>
<dbReference type="EMBL" id="RCRQ01000005">
    <property type="protein sequence ID" value="MCO38794.1"/>
    <property type="molecule type" value="Genomic_DNA"/>
</dbReference>
<dbReference type="EMBL" id="AAKHCT010000001">
    <property type="protein sequence ID" value="ECR7121938.1"/>
    <property type="molecule type" value="Genomic_DNA"/>
</dbReference>
<evidence type="ECO:0000313" key="18">
    <source>
        <dbReference type="EMBL" id="EAD5774578.1"/>
    </source>
</evidence>
<dbReference type="PIRSF" id="PIRSF029598">
    <property type="entry name" value="PsiE"/>
    <property type="match status" value="1"/>
</dbReference>
<dbReference type="Proteomes" id="UP000455569">
    <property type="component" value="Unassembled WGS sequence"/>
</dbReference>
<evidence type="ECO:0000313" key="99">
    <source>
        <dbReference type="Proteomes" id="UP000336166"/>
    </source>
</evidence>
<evidence type="ECO:0000313" key="134">
    <source>
        <dbReference type="Proteomes" id="UP000470497"/>
    </source>
</evidence>
<evidence type="ECO:0000313" key="75">
    <source>
        <dbReference type="EMBL" id="HAB7722461.1"/>
    </source>
</evidence>
<evidence type="ECO:0000313" key="105">
    <source>
        <dbReference type="Proteomes" id="UP000352246"/>
    </source>
</evidence>
<dbReference type="EMBL" id="AABAWE010000001">
    <property type="protein sequence ID" value="EAG2085883.1"/>
    <property type="molecule type" value="Genomic_DNA"/>
</dbReference>
<evidence type="ECO:0000313" key="23">
    <source>
        <dbReference type="EMBL" id="EAE1337496.1"/>
    </source>
</evidence>
<dbReference type="EMBL" id="JACAVN010000001">
    <property type="protein sequence ID" value="NYA00431.1"/>
    <property type="molecule type" value="Genomic_DNA"/>
</dbReference>
<dbReference type="Proteomes" id="UP000337746">
    <property type="component" value="Unassembled WGS sequence"/>
</dbReference>
<evidence type="ECO:0000313" key="21">
    <source>
        <dbReference type="EMBL" id="EAE0770464.1"/>
    </source>
</evidence>
<evidence type="ECO:0000313" key="147">
    <source>
        <dbReference type="Proteomes" id="UP000529135"/>
    </source>
</evidence>
<dbReference type="Proteomes" id="UP000401273">
    <property type="component" value="Unassembled WGS sequence"/>
</dbReference>
<dbReference type="Proteomes" id="UP000478945">
    <property type="component" value="Unassembled WGS sequence"/>
</dbReference>
<evidence type="ECO:0000313" key="70">
    <source>
        <dbReference type="EMBL" id="EDP8409883.1"/>
    </source>
</evidence>
<dbReference type="Proteomes" id="UP000403352">
    <property type="component" value="Unassembled WGS sequence"/>
</dbReference>
<dbReference type="Proteomes" id="UP000272537">
    <property type="component" value="Unassembled WGS sequence"/>
</dbReference>
<dbReference type="Proteomes" id="UP000549379">
    <property type="component" value="Unassembled WGS sequence"/>
</dbReference>
<evidence type="ECO:0000313" key="64">
    <source>
        <dbReference type="EMBL" id="EDH0840323.1"/>
    </source>
</evidence>
<evidence type="ECO:0000313" key="110">
    <source>
        <dbReference type="Proteomes" id="UP000364988"/>
    </source>
</evidence>
<dbReference type="Proteomes" id="UP000467347">
    <property type="component" value="Unassembled WGS sequence"/>
</dbReference>
<keyword evidence="4 7" id="KW-0812">Transmembrane</keyword>
<evidence type="ECO:0000313" key="15">
    <source>
        <dbReference type="EMBL" id="EAC9039793.1"/>
    </source>
</evidence>
<dbReference type="Proteomes" id="UP000527632">
    <property type="component" value="Unassembled WGS sequence"/>
</dbReference>
<dbReference type="EMBL" id="AAAMZD010000001">
    <property type="protein sequence ID" value="EAD3791559.1"/>
    <property type="molecule type" value="Genomic_DNA"/>
</dbReference>
<evidence type="ECO:0000313" key="65">
    <source>
        <dbReference type="EMBL" id="EDN7713893.1"/>
    </source>
</evidence>
<dbReference type="EMBL" id="AANCRK010000001">
    <property type="protein sequence ID" value="EDN7713893.1"/>
    <property type="molecule type" value="Genomic_DNA"/>
</dbReference>
<dbReference type="Proteomes" id="UP000529135">
    <property type="component" value="Unassembled WGS sequence"/>
</dbReference>
<evidence type="ECO:0000313" key="135">
    <source>
        <dbReference type="Proteomes" id="UP000478682"/>
    </source>
</evidence>
<dbReference type="EMBL" id="AANDSR010000001">
    <property type="protein sequence ID" value="EDN9835406.1"/>
    <property type="molecule type" value="Genomic_DNA"/>
</dbReference>
<reference evidence="141 143" key="7">
    <citation type="submission" date="2019-04" db="EMBL/GenBank/DDBJ databases">
        <authorList>
            <person name="Ashton P.M."/>
            <person name="Dallman T."/>
            <person name="Nair S."/>
            <person name="De Pinna E."/>
            <person name="Peters T."/>
            <person name="Grant K."/>
        </authorList>
    </citation>
    <scope>NUCLEOTIDE SEQUENCE [LARGE SCALE GENOMIC DNA]</scope>
    <source>
        <strain evidence="48 149">282333</strain>
        <strain evidence="50 148">282352</strain>
        <strain evidence="43 153">289003</strain>
        <strain evidence="46 157">406731</strain>
        <strain evidence="44 155">429821</strain>
        <strain evidence="47 143">562417</strain>
        <strain evidence="49 147">562428</strain>
        <strain evidence="45 141">563356</strain>
        <strain evidence="9 124">688377</strain>
        <strain evidence="59 137">760311</strain>
        <strain evidence="69 133">788324</strain>
        <strain evidence="67 129">833351</strain>
        <strain evidence="70 134">883775</strain>
        <strain evidence="26">RL15000161</strain>
        <strain evidence="27">RL15000271</strain>
        <strain evidence="28">RL15000286</strain>
        <strain evidence="29">RL15000440</strain>
    </source>
</reference>
<dbReference type="Proteomes" id="UP000389283">
    <property type="component" value="Unassembled WGS sequence"/>
</dbReference>
<evidence type="ECO:0000313" key="82">
    <source>
        <dbReference type="EMBL" id="HAC3056177.1"/>
    </source>
</evidence>
<evidence type="ECO:0000313" key="10">
    <source>
        <dbReference type="EMBL" id="EAC4551148.1"/>
    </source>
</evidence>
<evidence type="ECO:0000313" key="146">
    <source>
        <dbReference type="Proteomes" id="UP000528151"/>
    </source>
</evidence>
<dbReference type="Proteomes" id="UP000533021">
    <property type="component" value="Unassembled WGS sequence"/>
</dbReference>
<dbReference type="EMBL" id="DAAJFY010000001">
    <property type="protein sequence ID" value="HAC0274004.1"/>
    <property type="molecule type" value="Genomic_DNA"/>
</dbReference>
<dbReference type="Proteomes" id="UP000335978">
    <property type="component" value="Unassembled WGS sequence"/>
</dbReference>
<evidence type="ECO:0000313" key="103">
    <source>
        <dbReference type="Proteomes" id="UP000345329"/>
    </source>
</evidence>
<evidence type="ECO:0000313" key="123">
    <source>
        <dbReference type="Proteomes" id="UP000410967"/>
    </source>
</evidence>
<evidence type="ECO:0000313" key="30">
    <source>
        <dbReference type="EMBL" id="EAG0866646.1"/>
    </source>
</evidence>
<dbReference type="EMBL" id="AAAQVA010000001">
    <property type="protein sequence ID" value="EAE1631095.1"/>
    <property type="molecule type" value="Genomic_DNA"/>
</dbReference>
<dbReference type="EMBL" id="AAJEKY010000003">
    <property type="protein sequence ID" value="ECL0130824.1"/>
    <property type="molecule type" value="Genomic_DNA"/>
</dbReference>
<dbReference type="Proteomes" id="UP000840197">
    <property type="component" value="Unassembled WGS sequence"/>
</dbReference>
<dbReference type="Proteomes" id="UP000842809">
    <property type="component" value="Unassembled WGS sequence"/>
</dbReference>
<dbReference type="Proteomes" id="UP000481141">
    <property type="component" value="Unassembled WGS sequence"/>
</dbReference>
<dbReference type="KEGG" id="lmoe:BN418_0987"/>
<dbReference type="EMBL" id="DAAIHR010000001">
    <property type="protein sequence ID" value="HAB8397150.1"/>
    <property type="molecule type" value="Genomic_DNA"/>
</dbReference>
<feature type="transmembrane region" description="Helical" evidence="7">
    <location>
        <begin position="85"/>
        <end position="102"/>
    </location>
</feature>
<organism evidence="18 115">
    <name type="scientific">Listeria monocytogenes</name>
    <dbReference type="NCBI Taxonomy" id="1639"/>
    <lineage>
        <taxon>Bacteria</taxon>
        <taxon>Bacillati</taxon>
        <taxon>Bacillota</taxon>
        <taxon>Bacilli</taxon>
        <taxon>Bacillales</taxon>
        <taxon>Listeriaceae</taxon>
        <taxon>Listeria</taxon>
    </lineage>
</organism>
<evidence type="ECO:0000313" key="54">
    <source>
        <dbReference type="EMBL" id="EAK9427964.1"/>
    </source>
</evidence>
<evidence type="ECO:0000313" key="16">
    <source>
        <dbReference type="EMBL" id="EAD1183864.1"/>
    </source>
</evidence>
<dbReference type="Proteomes" id="UP000460224">
    <property type="component" value="Unassembled WGS sequence"/>
</dbReference>
<dbReference type="Proteomes" id="UP000269407">
    <property type="component" value="Unassembled WGS sequence"/>
</dbReference>
<dbReference type="EMBL" id="DAAJZA010000003">
    <property type="protein sequence ID" value="HAC1754663.1"/>
    <property type="molecule type" value="Genomic_DNA"/>
</dbReference>
<reference evidence="81" key="9">
    <citation type="submission" date="2019-11" db="EMBL/GenBank/DDBJ databases">
        <authorList>
            <consortium name="NCBI Pathogen Detection Project"/>
        </authorList>
    </citation>
    <scope>NUCLEOTIDE SEQUENCE</scope>
    <source>
        <strain evidence="72">09CEB371LM</strain>
        <strain evidence="83">2017-325981-023-01</strain>
        <strain evidence="77">CFIAFB20100120</strain>
        <strain evidence="76">CFIAFB20130012</strain>
        <strain evidence="75">CFIAFB20140010</strain>
        <strain evidence="78">CFIAFB20160038</strain>
        <strain evidence="74">CFIAFB20160079</strain>
        <strain evidence="80">CFIAFB20170037</strain>
        <strain evidence="79">CFIAFB20170045</strain>
        <strain evidence="81">DMG1500109</strain>
        <strain evidence="82">LiDS0115</strain>
        <strain evidence="73">Sam_F526FDD3-C0F7-43DB-B204-E231FEF9C926</strain>
    </source>
</reference>
<dbReference type="Proteomes" id="UP000285054">
    <property type="component" value="Unassembled WGS sequence"/>
</dbReference>
<evidence type="ECO:0000313" key="39">
    <source>
        <dbReference type="EMBL" id="EAG6168124.1"/>
    </source>
</evidence>
<dbReference type="Proteomes" id="UP000354255">
    <property type="component" value="Unassembled WGS sequence"/>
</dbReference>
<dbReference type="Proteomes" id="UP000364988">
    <property type="component" value="Unassembled WGS sequence"/>
</dbReference>
<proteinExistence type="inferred from homology"/>
<evidence type="ECO:0000313" key="42">
    <source>
        <dbReference type="EMBL" id="EAG9387693.1"/>
    </source>
</evidence>
<evidence type="ECO:0000313" key="36">
    <source>
        <dbReference type="EMBL" id="EAG2998141.1"/>
    </source>
</evidence>
<evidence type="ECO:0000313" key="14">
    <source>
        <dbReference type="EMBL" id="EAC7479419.1"/>
    </source>
</evidence>
<evidence type="ECO:0000313" key="153">
    <source>
        <dbReference type="Proteomes" id="UP000546397"/>
    </source>
</evidence>
<evidence type="ECO:0000256" key="1">
    <source>
        <dbReference type="ARBA" id="ARBA00004429"/>
    </source>
</evidence>
<evidence type="ECO:0000313" key="165">
    <source>
        <dbReference type="Proteomes" id="UP000845014"/>
    </source>
</evidence>
<evidence type="ECO:0000313" key="117">
    <source>
        <dbReference type="Proteomes" id="UP000379076"/>
    </source>
</evidence>
<reference evidence="125 140" key="8">
    <citation type="submission" date="2019-09" db="EMBL/GenBank/DDBJ databases">
        <authorList>
            <consortium name="PulseNet: The National Subtyping Network for Foodborne Disease Surveillance"/>
            <person name="Tarr C.L."/>
            <person name="Trees E."/>
            <person name="Katz L.S."/>
            <person name="Carleton-Romer H.A."/>
            <person name="Stroika S."/>
            <person name="Kucerova Z."/>
            <person name="Roache K.F."/>
            <person name="Sabol A.L."/>
            <person name="Besser J."/>
            <person name="Gerner-Smidt P."/>
        </authorList>
    </citation>
    <scope>NUCLEOTIDE SEQUENCE [LARGE SCALE GENOMIC DNA]</scope>
    <source>
        <strain evidence="10 101">2015L-6227</strain>
        <strain evidence="25 99">PNUSAL000134</strain>
        <strain evidence="15 106">PNUSAL000910</strain>
        <strain evidence="30 109">PNUSAL002180</strain>
        <strain evidence="32 135">PNUSAL002298</strain>
        <strain evidence="52 104">PNUSAL004402</strain>
        <strain evidence="60 125">PNUSAL005666</strain>
        <strain evidence="63 140">PNUSAL005692</strain>
    </source>
</reference>
<evidence type="ECO:0000256" key="5">
    <source>
        <dbReference type="ARBA" id="ARBA00022989"/>
    </source>
</evidence>
<dbReference type="EMBL" id="AAAKQF010000003">
    <property type="protein sequence ID" value="EAC9039793.1"/>
    <property type="molecule type" value="Genomic_DNA"/>
</dbReference>
<dbReference type="EMBL" id="AALGDA010000036">
    <property type="protein sequence ID" value="ECY9783454.1"/>
    <property type="molecule type" value="Genomic_DNA"/>
</dbReference>
<evidence type="ECO:0000313" key="125">
    <source>
        <dbReference type="Proteomes" id="UP000421738"/>
    </source>
</evidence>
<dbReference type="Proteomes" id="UP000388699">
    <property type="component" value="Unassembled WGS sequence"/>
</dbReference>
<evidence type="ECO:0000313" key="85">
    <source>
        <dbReference type="EMBL" id="MCO38794.1"/>
    </source>
</evidence>
<evidence type="ECO:0000313" key="143">
    <source>
        <dbReference type="Proteomes" id="UP000525068"/>
    </source>
</evidence>
<dbReference type="Proteomes" id="UP000280270">
    <property type="component" value="Unassembled WGS sequence"/>
</dbReference>
<evidence type="ECO:0000313" key="76">
    <source>
        <dbReference type="EMBL" id="HAB8397150.1"/>
    </source>
</evidence>
<dbReference type="EMBL" id="QUQA01000010">
    <property type="protein sequence ID" value="RKC01630.1"/>
    <property type="molecule type" value="Genomic_DNA"/>
</dbReference>
<evidence type="ECO:0000313" key="150">
    <source>
        <dbReference type="Proteomes" id="UP000535556"/>
    </source>
</evidence>
<evidence type="ECO:0000313" key="90">
    <source>
        <dbReference type="EMBL" id="RKA10875.1"/>
    </source>
</evidence>
<evidence type="ECO:0000313" key="121">
    <source>
        <dbReference type="Proteomes" id="UP000403352"/>
    </source>
</evidence>
<dbReference type="EMBL" id="AAAQJJ010000013">
    <property type="protein sequence ID" value="EAE0770464.1"/>
    <property type="molecule type" value="Genomic_DNA"/>
</dbReference>
<name>A0A0D8X5B9_LISMN</name>
<dbReference type="Proteomes" id="UP000413786">
    <property type="component" value="Unassembled WGS sequence"/>
</dbReference>
<dbReference type="Proteomes" id="UP000840569">
    <property type="component" value="Unassembled WGS sequence"/>
</dbReference>
<dbReference type="Proteomes" id="UP000528151">
    <property type="component" value="Unassembled WGS sequence"/>
</dbReference>
<dbReference type="Proteomes" id="UP000352246">
    <property type="component" value="Unassembled WGS sequence"/>
</dbReference>
<dbReference type="Proteomes" id="UP000566721">
    <property type="component" value="Unassembled WGS sequence"/>
</dbReference>
<dbReference type="AlphaFoldDB" id="A0A0D8X5B9"/>
<evidence type="ECO:0000313" key="149">
    <source>
        <dbReference type="Proteomes" id="UP000533021"/>
    </source>
</evidence>
<dbReference type="EMBL" id="AABATR010000001">
    <property type="protein sequence ID" value="EAG1892348.1"/>
    <property type="molecule type" value="Genomic_DNA"/>
</dbReference>
<evidence type="ECO:0000313" key="46">
    <source>
        <dbReference type="EMBL" id="EAH0251203.1"/>
    </source>
</evidence>
<evidence type="ECO:0000313" key="93">
    <source>
        <dbReference type="Proteomes" id="UP000269407"/>
    </source>
</evidence>
<keyword evidence="5 7" id="KW-1133">Transmembrane helix</keyword>
<dbReference type="EMBL" id="AAAIKW010000001">
    <property type="protein sequence ID" value="EAC4551148.1"/>
    <property type="molecule type" value="Genomic_DNA"/>
</dbReference>
<dbReference type="EMBL" id="AAHZFY010000002">
    <property type="protein sequence ID" value="ECB9512493.1"/>
    <property type="molecule type" value="Genomic_DNA"/>
</dbReference>
<dbReference type="Pfam" id="PF06146">
    <property type="entry name" value="PsiE"/>
    <property type="match status" value="1"/>
</dbReference>
<evidence type="ECO:0000313" key="51">
    <source>
        <dbReference type="EMBL" id="EAH4240829.1"/>
    </source>
</evidence>
<evidence type="ECO:0000313" key="61">
    <source>
        <dbReference type="EMBL" id="ECX6923481.1"/>
    </source>
</evidence>
<evidence type="ECO:0000313" key="95">
    <source>
        <dbReference type="Proteomes" id="UP000280270"/>
    </source>
</evidence>
<dbReference type="GO" id="GO:0005886">
    <property type="term" value="C:plasma membrane"/>
    <property type="evidence" value="ECO:0007669"/>
    <property type="project" value="UniProtKB-SubCell"/>
</dbReference>
<dbReference type="Proteomes" id="UP000845014">
    <property type="component" value="Unassembled WGS sequence"/>
</dbReference>
<evidence type="ECO:0000313" key="28">
    <source>
        <dbReference type="EMBL" id="EAE4940835.1"/>
    </source>
</evidence>
<dbReference type="EMBL" id="QXLS01000001">
    <property type="protein sequence ID" value="RKA10875.1"/>
    <property type="molecule type" value="Genomic_DNA"/>
</dbReference>
<dbReference type="KEGG" id="lmom:IJ09_06150"/>
<evidence type="ECO:0000313" key="53">
    <source>
        <dbReference type="EMBL" id="EAK9315821.1"/>
    </source>
</evidence>
<dbReference type="EMBL" id="AACKDQ010000003">
    <property type="protein sequence ID" value="EAK9315821.1"/>
    <property type="molecule type" value="Genomic_DNA"/>
</dbReference>
<dbReference type="EMBL" id="AABEMN010000014">
    <property type="protein sequence ID" value="EAG9520205.1"/>
    <property type="molecule type" value="Genomic_DNA"/>
</dbReference>
<evidence type="ECO:0000313" key="89">
    <source>
        <dbReference type="EMBL" id="RJZ20920.1"/>
    </source>
</evidence>
<dbReference type="Proteomes" id="UP000339309">
    <property type="component" value="Unassembled WGS sequence"/>
</dbReference>
<dbReference type="EMBL" id="AAAIXK010000001">
    <property type="protein sequence ID" value="EAC5549208.1"/>
    <property type="molecule type" value="Genomic_DNA"/>
</dbReference>
<evidence type="ECO:0000313" key="73">
    <source>
        <dbReference type="EMBL" id="HAA8490261.1"/>
    </source>
</evidence>
<dbReference type="GO" id="GO:0016036">
    <property type="term" value="P:cellular response to phosphate starvation"/>
    <property type="evidence" value="ECO:0007669"/>
    <property type="project" value="InterPro"/>
</dbReference>
<dbReference type="PANTHER" id="PTHR37819:SF1">
    <property type="entry name" value="PROTEIN PSIE"/>
    <property type="match status" value="1"/>
</dbReference>
<evidence type="ECO:0000313" key="67">
    <source>
        <dbReference type="EMBL" id="EDN9629942.1"/>
    </source>
</evidence>
<evidence type="ECO:0000313" key="162">
    <source>
        <dbReference type="Proteomes" id="UP000841561"/>
    </source>
</evidence>
<dbReference type="Proteomes" id="UP000336166">
    <property type="component" value="Unassembled WGS sequence"/>
</dbReference>
<evidence type="ECO:0000313" key="116">
    <source>
        <dbReference type="Proteomes" id="UP000378540"/>
    </source>
</evidence>
<evidence type="ECO:0000313" key="97">
    <source>
        <dbReference type="Proteomes" id="UP000331186"/>
    </source>
</evidence>
<dbReference type="Proteomes" id="UP000356407">
    <property type="component" value="Unassembled WGS sequence"/>
</dbReference>
<evidence type="ECO:0000313" key="8">
    <source>
        <dbReference type="EMBL" id="EAC3881795.1"/>
    </source>
</evidence>
<evidence type="ECO:0000313" key="160">
    <source>
        <dbReference type="Proteomes" id="UP000840567"/>
    </source>
</evidence>
<evidence type="ECO:0000313" key="101">
    <source>
        <dbReference type="Proteomes" id="UP000339309"/>
    </source>
</evidence>
<evidence type="ECO:0000313" key="119">
    <source>
        <dbReference type="Proteomes" id="UP000389283"/>
    </source>
</evidence>
<dbReference type="Proteomes" id="UP000841561">
    <property type="component" value="Unassembled WGS sequence"/>
</dbReference>
<dbReference type="EMBL" id="AAASLB010000001">
    <property type="protein sequence ID" value="EAE4940835.1"/>
    <property type="molecule type" value="Genomic_DNA"/>
</dbReference>
<dbReference type="Proteomes" id="UP000484022">
    <property type="component" value="Unassembled WGS sequence"/>
</dbReference>
<evidence type="ECO:0000313" key="98">
    <source>
        <dbReference type="Proteomes" id="UP000335978"/>
    </source>
</evidence>
<evidence type="ECO:0000256" key="2">
    <source>
        <dbReference type="ARBA" id="ARBA00005632"/>
    </source>
</evidence>
<evidence type="ECO:0000313" key="66">
    <source>
        <dbReference type="EMBL" id="EDN8268572.1"/>
    </source>
</evidence>
<dbReference type="InterPro" id="IPR009315">
    <property type="entry name" value="P_starv_induced_PsiE"/>
</dbReference>
<evidence type="ECO:0000313" key="47">
    <source>
        <dbReference type="EMBL" id="EAH1615021.1"/>
    </source>
</evidence>
<evidence type="ECO:0000313" key="156">
    <source>
        <dbReference type="Proteomes" id="UP000549379"/>
    </source>
</evidence>
<dbReference type="Proteomes" id="UP000844415">
    <property type="component" value="Unassembled WGS sequence"/>
</dbReference>
<dbReference type="EMBL" id="AABDDO010000001">
    <property type="protein sequence ID" value="EAG6762465.1"/>
    <property type="molecule type" value="Genomic_DNA"/>
</dbReference>
<dbReference type="Proteomes" id="UP000350032">
    <property type="component" value="Unassembled WGS sequence"/>
</dbReference>
<dbReference type="Proteomes" id="UP000540117">
    <property type="component" value="Unassembled WGS sequence"/>
</dbReference>
<evidence type="ECO:0000313" key="151">
    <source>
        <dbReference type="Proteomes" id="UP000540117"/>
    </source>
</evidence>
<evidence type="ECO:0000313" key="50">
    <source>
        <dbReference type="EMBL" id="EAH3292988.1"/>
    </source>
</evidence>
<evidence type="ECO:0000313" key="161">
    <source>
        <dbReference type="Proteomes" id="UP000841146"/>
    </source>
</evidence>
<dbReference type="NCBIfam" id="NF002766">
    <property type="entry name" value="PRK02833.1-4"/>
    <property type="match status" value="1"/>
</dbReference>
<dbReference type="EMBL" id="AABDGJ010000003">
    <property type="protein sequence ID" value="EAG6990201.1"/>
    <property type="molecule type" value="Genomic_DNA"/>
</dbReference>
<dbReference type="EMBL" id="AANDQG010000005">
    <property type="protein sequence ID" value="EDN9629942.1"/>
    <property type="molecule type" value="Genomic_DNA"/>
</dbReference>
<dbReference type="Proteomes" id="UP000368512">
    <property type="component" value="Unassembled WGS sequence"/>
</dbReference>
<sequence>MKRLEKISSIVPILLRITLNLALIMVGFTLVAFLIREAFTIFNNIFFLDTDVSYYYMTQDILTFFLYFEFIALIVKYFESHFHFPLRYFIYIGITAIIRFIIVDHSSATSTLILSGAILLLVAALFLANTKMLKREG</sequence>
<dbReference type="Proteomes" id="UP000410967">
    <property type="component" value="Unassembled WGS sequence"/>
</dbReference>
<dbReference type="EMBL" id="AAAJCR010000007">
    <property type="protein sequence ID" value="EAC5949987.1"/>
    <property type="molecule type" value="Genomic_DNA"/>
</dbReference>
<evidence type="ECO:0000313" key="129">
    <source>
        <dbReference type="Proteomes" id="UP000458487"/>
    </source>
</evidence>
<dbReference type="EMBL" id="AABEVT010000001">
    <property type="protein sequence ID" value="EAH0251203.1"/>
    <property type="molecule type" value="Genomic_DNA"/>
</dbReference>
<dbReference type="Proteomes" id="UP000470497">
    <property type="component" value="Unassembled WGS sequence"/>
</dbReference>
<dbReference type="Proteomes" id="UP000548278">
    <property type="component" value="Unassembled WGS sequence"/>
</dbReference>
<evidence type="ECO:0000313" key="78">
    <source>
        <dbReference type="EMBL" id="HAB9175014.1"/>
    </source>
</evidence>
<evidence type="ECO:0000313" key="111">
    <source>
        <dbReference type="Proteomes" id="UP000365297"/>
    </source>
</evidence>
<evidence type="ECO:0000313" key="122">
    <source>
        <dbReference type="Proteomes" id="UP000406081"/>
    </source>
</evidence>
<dbReference type="Proteomes" id="UP000421738">
    <property type="component" value="Unassembled WGS sequence"/>
</dbReference>
<dbReference type="Proteomes" id="UP000566597">
    <property type="component" value="Unassembled WGS sequence"/>
</dbReference>
<dbReference type="Proteomes" id="UP000376505">
    <property type="component" value="Unassembled WGS sequence"/>
</dbReference>
<evidence type="ECO:0000313" key="41">
    <source>
        <dbReference type="EMBL" id="EAG6990201.1"/>
    </source>
</evidence>
<evidence type="ECO:0000313" key="79">
    <source>
        <dbReference type="EMBL" id="HAC0013703.1"/>
    </source>
</evidence>
<dbReference type="EMBL" id="DAAHUJ010000001">
    <property type="protein sequence ID" value="HAB7363170.1"/>
    <property type="molecule type" value="Genomic_DNA"/>
</dbReference>
<evidence type="ECO:0000313" key="24">
    <source>
        <dbReference type="EMBL" id="EAE1631095.1"/>
    </source>
</evidence>
<evidence type="ECO:0000313" key="80">
    <source>
        <dbReference type="EMBL" id="HAC0274004.1"/>
    </source>
</evidence>
<reference evidence="86 152" key="10">
    <citation type="submission" date="2020-06" db="EMBL/GenBank/DDBJ databases">
        <title>Two Listeria outbreaks in Switzerland in 2018 and 2020.</title>
        <authorList>
            <person name="Stevens M.J.A."/>
            <person name="Bloemberg G."/>
            <person name="Nusch-Inderbinnen M."/>
            <person name="Stephan R."/>
        </authorList>
    </citation>
    <scope>NUCLEOTIDE SEQUENCE [LARGE SCALE GENOMIC DNA]</scope>
    <source>
        <strain evidence="86 152">N18-0707</strain>
    </source>
</reference>
<dbReference type="Proteomes" id="UP000371553">
    <property type="component" value="Unassembled WGS sequence"/>
</dbReference>
<evidence type="ECO:0000313" key="81">
    <source>
        <dbReference type="EMBL" id="HAC1754663.1"/>
    </source>
</evidence>
<dbReference type="EMBL" id="MJTJ01000023">
    <property type="protein sequence ID" value="OET48050.1"/>
    <property type="molecule type" value="Genomic_DNA"/>
</dbReference>
<dbReference type="EMBL" id="CP098507">
    <property type="protein sequence ID" value="UUJ80429.1"/>
    <property type="molecule type" value="Genomic_DNA"/>
</dbReference>
<evidence type="ECO:0000313" key="109">
    <source>
        <dbReference type="Proteomes" id="UP000358545"/>
    </source>
</evidence>
<evidence type="ECO:0000313" key="124">
    <source>
        <dbReference type="Proteomes" id="UP000413786"/>
    </source>
</evidence>
<dbReference type="Proteomes" id="UP000331186">
    <property type="component" value="Unassembled WGS sequence"/>
</dbReference>
<evidence type="ECO:0000313" key="26">
    <source>
        <dbReference type="EMBL" id="EAE2659980.1"/>
    </source>
</evidence>
<evidence type="ECO:0000313" key="128">
    <source>
        <dbReference type="Proteomes" id="UP000455569"/>
    </source>
</evidence>
<evidence type="ECO:0000313" key="60">
    <source>
        <dbReference type="EMBL" id="ECR7121938.1"/>
    </source>
</evidence>
<evidence type="ECO:0000313" key="120">
    <source>
        <dbReference type="Proteomes" id="UP000398321"/>
    </source>
</evidence>
<dbReference type="Proteomes" id="UP000332711">
    <property type="component" value="Unassembled WGS sequence"/>
</dbReference>
<evidence type="ECO:0000313" key="40">
    <source>
        <dbReference type="EMBL" id="EAG6762465.1"/>
    </source>
</evidence>
<evidence type="ECO:0000313" key="34">
    <source>
        <dbReference type="EMBL" id="EAG2244232.1"/>
    </source>
</evidence>
<protein>
    <recommendedName>
        <fullName evidence="7">Protein PsiE homolog</fullName>
    </recommendedName>
</protein>
<dbReference type="EMBL" id="AAAPCR010000001">
    <property type="protein sequence ID" value="EAD8144456.1"/>
    <property type="molecule type" value="Genomic_DNA"/>
</dbReference>
<evidence type="ECO:0000313" key="25">
    <source>
        <dbReference type="EMBL" id="EAE2353118.1"/>
    </source>
</evidence>
<evidence type="ECO:0000313" key="115">
    <source>
        <dbReference type="Proteomes" id="UP000376505"/>
    </source>
</evidence>
<evidence type="ECO:0000313" key="139">
    <source>
        <dbReference type="Proteomes" id="UP000484022"/>
    </source>
</evidence>
<evidence type="ECO:0000313" key="48">
    <source>
        <dbReference type="EMBL" id="EAH2281192.1"/>
    </source>
</evidence>
<dbReference type="EMBL" id="AALAQH010000001">
    <property type="protein sequence ID" value="ECX6923481.1"/>
    <property type="molecule type" value="Genomic_DNA"/>
</dbReference>
<evidence type="ECO:0000313" key="68">
    <source>
        <dbReference type="EMBL" id="EDN9835406.1"/>
    </source>
</evidence>
<evidence type="ECO:0000313" key="130">
    <source>
        <dbReference type="Proteomes" id="UP000460224"/>
    </source>
</evidence>
<dbReference type="KEGG" id="lmok:CQ02_04360"/>
<dbReference type="Proteomes" id="UP000345329">
    <property type="component" value="Unassembled WGS sequence"/>
</dbReference>
<evidence type="ECO:0000313" key="9">
    <source>
        <dbReference type="EMBL" id="EAC4482651.1"/>
    </source>
</evidence>
<evidence type="ECO:0000313" key="44">
    <source>
        <dbReference type="EMBL" id="EAG9856854.1"/>
    </source>
</evidence>
<comment type="subcellular location">
    <subcellularLocation>
        <location evidence="1">Cell inner membrane</location>
        <topology evidence="1">Multi-pass membrane protein</topology>
    </subcellularLocation>
    <subcellularLocation>
        <location evidence="7">Cell membrane</location>
        <topology evidence="7">Multi-pass membrane protein</topology>
    </subcellularLocation>
</comment>
<reference evidence="87 166" key="1">
    <citation type="submission" date="2016-09" db="EMBL/GenBank/DDBJ databases">
        <title>100K Listeria isolates.</title>
        <authorList>
            <person name="Chen P."/>
            <person name="Weimer B.C."/>
            <person name="Kong N."/>
            <person name="Huang B."/>
        </authorList>
    </citation>
    <scope>NUCLEOTIDE SEQUENCE [LARGE SCALE GENOMIC DNA]</scope>
    <source>
        <strain evidence="87 166">BCW_2383</strain>
    </source>
</reference>
<dbReference type="EMBL" id="AAAICE010000004">
    <property type="protein sequence ID" value="EAC3881795.1"/>
    <property type="molecule type" value="Genomic_DNA"/>
</dbReference>
<dbReference type="InterPro" id="IPR020948">
    <property type="entry name" value="P_starv_induced_PsiE-like"/>
</dbReference>
<dbReference type="EMBL" id="AABGFX010000009">
    <property type="protein sequence ID" value="EAH3127871.1"/>
    <property type="molecule type" value="Genomic_DNA"/>
</dbReference>
<evidence type="ECO:0000313" key="55">
    <source>
        <dbReference type="EMBL" id="ECB9474163.1"/>
    </source>
</evidence>
<evidence type="ECO:0000313" key="71">
    <source>
        <dbReference type="EMBL" id="EDP8513372.1"/>
    </source>
</evidence>
<dbReference type="EMBL" id="AABBZO010000002">
    <property type="protein sequence ID" value="EAG4461137.1"/>
    <property type="molecule type" value="Genomic_DNA"/>
</dbReference>
<dbReference type="EMBL" id="AABEVI010000003">
    <property type="protein sequence ID" value="EAH0218064.1"/>
    <property type="molecule type" value="Genomic_DNA"/>
</dbReference>
<dbReference type="Proteomes" id="UP000368805">
    <property type="component" value="Unassembled WGS sequence"/>
</dbReference>
<dbReference type="Proteomes" id="UP000458487">
    <property type="component" value="Unassembled WGS sequence"/>
</dbReference>
<evidence type="ECO:0000313" key="166">
    <source>
        <dbReference type="Proteomes" id="UP000852906"/>
    </source>
</evidence>
<evidence type="ECO:0000313" key="159">
    <source>
        <dbReference type="Proteomes" id="UP000840197"/>
    </source>
</evidence>
<dbReference type="Proteomes" id="UP000193519">
    <property type="component" value="Chromosome"/>
</dbReference>
<dbReference type="Proteomes" id="UP000840039">
    <property type="component" value="Unassembled WGS sequence"/>
</dbReference>
<evidence type="ECO:0000313" key="84">
    <source>
        <dbReference type="EMBL" id="KAA9453456.1"/>
    </source>
</evidence>
<evidence type="ECO:0000313" key="102">
    <source>
        <dbReference type="Proteomes" id="UP000344343"/>
    </source>
</evidence>